<sequence>MFKMLKSILISPVKSRFYCILTSPNLLFLILNHALNKRFIAYNSCRFEAILNVFCYMLNQIQNGHFYLYLELYRFCLMSGCFFFFFFLGGGGLRKTPFILKSGPKSGEQLSTLCLCHEMIILRVRTPPKHTRTSFGVCIYP</sequence>
<protein>
    <submittedName>
        <fullName evidence="2">Nonribosomal peptide synthetase 2</fullName>
    </submittedName>
</protein>
<keyword evidence="1" id="KW-0472">Membrane</keyword>
<keyword evidence="1" id="KW-0812">Transmembrane</keyword>
<feature type="transmembrane region" description="Helical" evidence="1">
    <location>
        <begin position="72"/>
        <end position="93"/>
    </location>
</feature>
<keyword evidence="3" id="KW-1185">Reference proteome</keyword>
<evidence type="ECO:0000313" key="2">
    <source>
        <dbReference type="EMBL" id="KAI2654706.1"/>
    </source>
</evidence>
<keyword evidence="1" id="KW-1133">Transmembrane helix</keyword>
<evidence type="ECO:0000313" key="3">
    <source>
        <dbReference type="Proteomes" id="UP000830375"/>
    </source>
</evidence>
<evidence type="ECO:0000256" key="1">
    <source>
        <dbReference type="SAM" id="Phobius"/>
    </source>
</evidence>
<dbReference type="EMBL" id="JACTAM010000017">
    <property type="protein sequence ID" value="KAI2654706.1"/>
    <property type="molecule type" value="Genomic_DNA"/>
</dbReference>
<accession>A0ABQ8LWS9</accession>
<dbReference type="Proteomes" id="UP000830375">
    <property type="component" value="Unassembled WGS sequence"/>
</dbReference>
<reference evidence="2 3" key="1">
    <citation type="submission" date="2022-01" db="EMBL/GenBank/DDBJ databases">
        <title>A high-quality chromosome-level genome assembly of rohu carp, Labeo rohita.</title>
        <authorList>
            <person name="Arick M.A. II"/>
            <person name="Hsu C.-Y."/>
            <person name="Magbanua Z."/>
            <person name="Pechanova O."/>
            <person name="Grover C."/>
            <person name="Miller E."/>
            <person name="Thrash A."/>
            <person name="Ezzel L."/>
            <person name="Alam S."/>
            <person name="Benzie J."/>
            <person name="Hamilton M."/>
            <person name="Karsi A."/>
            <person name="Lawrence M.L."/>
            <person name="Peterson D.G."/>
        </authorList>
    </citation>
    <scope>NUCLEOTIDE SEQUENCE [LARGE SCALE GENOMIC DNA]</scope>
    <source>
        <strain evidence="3">BAU-BD-2019</strain>
        <tissue evidence="2">Blood</tissue>
    </source>
</reference>
<organism evidence="2 3">
    <name type="scientific">Labeo rohita</name>
    <name type="common">Indian major carp</name>
    <name type="synonym">Cyprinus rohita</name>
    <dbReference type="NCBI Taxonomy" id="84645"/>
    <lineage>
        <taxon>Eukaryota</taxon>
        <taxon>Metazoa</taxon>
        <taxon>Chordata</taxon>
        <taxon>Craniata</taxon>
        <taxon>Vertebrata</taxon>
        <taxon>Euteleostomi</taxon>
        <taxon>Actinopterygii</taxon>
        <taxon>Neopterygii</taxon>
        <taxon>Teleostei</taxon>
        <taxon>Ostariophysi</taxon>
        <taxon>Cypriniformes</taxon>
        <taxon>Cyprinidae</taxon>
        <taxon>Labeoninae</taxon>
        <taxon>Labeonini</taxon>
        <taxon>Labeo</taxon>
    </lineage>
</organism>
<name>A0ABQ8LWS9_LABRO</name>
<gene>
    <name evidence="2" type="ORF">H4Q32_011485</name>
</gene>
<comment type="caution">
    <text evidence="2">The sequence shown here is derived from an EMBL/GenBank/DDBJ whole genome shotgun (WGS) entry which is preliminary data.</text>
</comment>
<proteinExistence type="predicted"/>